<accession>A0A5E7D045</accession>
<sequence>MSEEIKTDVVKEAAEFLRDELAHLGVKVGSSHAHAAVAHYLGYNSKKALLDDPTFYPEDQELVTYHELGTKKLVDRLPSMKENPLKHMDVGQLGSIIWAGLAPACECCDQKKLDITYLGDDIRNPQGWVSESCAERNEDYGRCHFCGDEYLYRAQDLNRNGECPEHNGESDMDDEELEDWESYIENINKD</sequence>
<name>A0A5E7D045_PSEFL</name>
<evidence type="ECO:0000313" key="1">
    <source>
        <dbReference type="EMBL" id="VVO01184.1"/>
    </source>
</evidence>
<dbReference type="OrthoDB" id="7068711at2"/>
<dbReference type="EMBL" id="CABVHQ010000023">
    <property type="protein sequence ID" value="VVO01184.1"/>
    <property type="molecule type" value="Genomic_DNA"/>
</dbReference>
<organism evidence="1 2">
    <name type="scientific">Pseudomonas fluorescens</name>
    <dbReference type="NCBI Taxonomy" id="294"/>
    <lineage>
        <taxon>Bacteria</taxon>
        <taxon>Pseudomonadati</taxon>
        <taxon>Pseudomonadota</taxon>
        <taxon>Gammaproteobacteria</taxon>
        <taxon>Pseudomonadales</taxon>
        <taxon>Pseudomonadaceae</taxon>
        <taxon>Pseudomonas</taxon>
    </lineage>
</organism>
<dbReference type="AlphaFoldDB" id="A0A5E7D045"/>
<evidence type="ECO:0000313" key="2">
    <source>
        <dbReference type="Proteomes" id="UP000337909"/>
    </source>
</evidence>
<protein>
    <submittedName>
        <fullName evidence="1">Uncharacterized protein</fullName>
    </submittedName>
</protein>
<gene>
    <name evidence="1" type="ORF">PS691_02643</name>
</gene>
<dbReference type="RefSeq" id="WP_150642634.1">
    <property type="nucleotide sequence ID" value="NZ_CABVHQ010000023.1"/>
</dbReference>
<reference evidence="1 2" key="1">
    <citation type="submission" date="2019-09" db="EMBL/GenBank/DDBJ databases">
        <authorList>
            <person name="Chandra G."/>
            <person name="Truman W A."/>
        </authorList>
    </citation>
    <scope>NUCLEOTIDE SEQUENCE [LARGE SCALE GENOMIC DNA]</scope>
    <source>
        <strain evidence="1">PS691</strain>
    </source>
</reference>
<dbReference type="Proteomes" id="UP000337909">
    <property type="component" value="Unassembled WGS sequence"/>
</dbReference>
<proteinExistence type="predicted"/>